<evidence type="ECO:0000256" key="1">
    <source>
        <dbReference type="SAM" id="Phobius"/>
    </source>
</evidence>
<accession>A0A975EPU0</accession>
<keyword evidence="1" id="KW-0472">Membrane</keyword>
<keyword evidence="1" id="KW-1133">Transmembrane helix</keyword>
<dbReference type="EMBL" id="CP060010">
    <property type="protein sequence ID" value="QTN35914.1"/>
    <property type="molecule type" value="Genomic_DNA"/>
</dbReference>
<proteinExistence type="predicted"/>
<dbReference type="Proteomes" id="UP000665026">
    <property type="component" value="Chromosome"/>
</dbReference>
<dbReference type="KEGG" id="cact:HZ995_15845"/>
<gene>
    <name evidence="2" type="ORF">HZ995_15845</name>
</gene>
<protein>
    <submittedName>
        <fullName evidence="2">DUF2484 family protein</fullName>
    </submittedName>
</protein>
<evidence type="ECO:0000313" key="3">
    <source>
        <dbReference type="Proteomes" id="UP000665026"/>
    </source>
</evidence>
<evidence type="ECO:0000313" key="2">
    <source>
        <dbReference type="EMBL" id="QTN35914.1"/>
    </source>
</evidence>
<name>A0A975EPU0_9RHOB</name>
<dbReference type="InterPro" id="IPR018919">
    <property type="entry name" value="DUF2484"/>
</dbReference>
<organism evidence="2 3">
    <name type="scientific">Cognatishimia activa</name>
    <dbReference type="NCBI Taxonomy" id="1715691"/>
    <lineage>
        <taxon>Bacteria</taxon>
        <taxon>Pseudomonadati</taxon>
        <taxon>Pseudomonadota</taxon>
        <taxon>Alphaproteobacteria</taxon>
        <taxon>Rhodobacterales</taxon>
        <taxon>Paracoccaceae</taxon>
        <taxon>Cognatishimia</taxon>
    </lineage>
</organism>
<dbReference type="RefSeq" id="WP_209356617.1">
    <property type="nucleotide sequence ID" value="NZ_CP060010.1"/>
</dbReference>
<dbReference type="AlphaFoldDB" id="A0A975EPU0"/>
<dbReference type="Pfam" id="PF10658">
    <property type="entry name" value="DUF2484"/>
    <property type="match status" value="1"/>
</dbReference>
<feature type="transmembrane region" description="Helical" evidence="1">
    <location>
        <begin position="32"/>
        <end position="65"/>
    </location>
</feature>
<keyword evidence="1" id="KW-0812">Transmembrane</keyword>
<reference evidence="2" key="1">
    <citation type="submission" date="2020-07" db="EMBL/GenBank/DDBJ databases">
        <title>Genome sequences of bacteria associated with the marine, planktonic diatom Thalassiosira profunda strain ECT2AJA-044.</title>
        <authorList>
            <person name="Gargas C.B."/>
            <person name="Roberts W.R."/>
            <person name="Alverson A.J."/>
        </authorList>
    </citation>
    <scope>NUCLEOTIDE SEQUENCE</scope>
    <source>
        <strain evidence="2">ECT2AJA-044</strain>
    </source>
</reference>
<sequence>MSLSVIAALIWMVVVNMRAMFPSRDKHWRFAYVMIAIAVPILIGIFLQHGILLACVFLLAGMWIMRWPVIYLGRWVKRVVGHGAS</sequence>